<gene>
    <name evidence="1" type="ORF">N8I86_25690</name>
</gene>
<evidence type="ECO:0000313" key="1">
    <source>
        <dbReference type="EMBL" id="UXY37828.1"/>
    </source>
</evidence>
<dbReference type="RefSeq" id="WP_263278808.1">
    <property type="nucleotide sequence ID" value="NZ_CP106795.1"/>
</dbReference>
<name>A0ABY6ETV7_9ACTN</name>
<proteinExistence type="predicted"/>
<dbReference type="Proteomes" id="UP001060733">
    <property type="component" value="Chromosome"/>
</dbReference>
<keyword evidence="2" id="KW-1185">Reference proteome</keyword>
<protein>
    <submittedName>
        <fullName evidence="1">Uncharacterized protein</fullName>
    </submittedName>
</protein>
<evidence type="ECO:0000313" key="2">
    <source>
        <dbReference type="Proteomes" id="UP001060733"/>
    </source>
</evidence>
<reference evidence="1" key="1">
    <citation type="submission" date="2022-10" db="EMBL/GenBank/DDBJ databases">
        <authorList>
            <person name="Mo P."/>
        </authorList>
    </citation>
    <scope>NUCLEOTIDE SEQUENCE</scope>
    <source>
        <strain evidence="1">HUAS 14-6</strain>
    </source>
</reference>
<accession>A0ABY6ETV7</accession>
<sequence>MEEKSLIDFMAQAFRSEFGQRWDTVERRSRESVDFHDDPAYLAIAKDAASIAISNVLWHTALGVSLRASEVASRISGKTEGQVEKDVETGFLVGLKGRHETFLPIWQFRDDFYDLTLKESARVILEVFRNQLGKTFRSDIVISWAATPQRELDDRAPRSIIGEPETPGNHDQIELLSKSASVTAGRLSR</sequence>
<organism evidence="1 2">
    <name type="scientific">Streptomyces albidocamelliae</name>
    <dbReference type="NCBI Taxonomy" id="2981135"/>
    <lineage>
        <taxon>Bacteria</taxon>
        <taxon>Bacillati</taxon>
        <taxon>Actinomycetota</taxon>
        <taxon>Actinomycetes</taxon>
        <taxon>Kitasatosporales</taxon>
        <taxon>Streptomycetaceae</taxon>
        <taxon>Streptomyces</taxon>
    </lineage>
</organism>
<dbReference type="EMBL" id="CP106795">
    <property type="protein sequence ID" value="UXY37828.1"/>
    <property type="molecule type" value="Genomic_DNA"/>
</dbReference>